<feature type="coiled-coil region" evidence="2">
    <location>
        <begin position="1722"/>
        <end position="1760"/>
    </location>
</feature>
<feature type="compositionally biased region" description="Basic and acidic residues" evidence="3">
    <location>
        <begin position="291"/>
        <end position="308"/>
    </location>
</feature>
<feature type="compositionally biased region" description="Basic residues" evidence="3">
    <location>
        <begin position="1"/>
        <end position="10"/>
    </location>
</feature>
<keyword evidence="4" id="KW-0812">Transmembrane</keyword>
<evidence type="ECO:0000313" key="8">
    <source>
        <dbReference type="EMBL" id="CAL4792516.1"/>
    </source>
</evidence>
<dbReference type="EMBL" id="CAMXCT020003577">
    <property type="protein sequence ID" value="CAL1158579.1"/>
    <property type="molecule type" value="Genomic_DNA"/>
</dbReference>
<dbReference type="Pfam" id="PF07727">
    <property type="entry name" value="RVT_2"/>
    <property type="match status" value="1"/>
</dbReference>
<evidence type="ECO:0000313" key="9">
    <source>
        <dbReference type="Proteomes" id="UP001152797"/>
    </source>
</evidence>
<evidence type="ECO:0000256" key="3">
    <source>
        <dbReference type="SAM" id="MobiDB-lite"/>
    </source>
</evidence>
<feature type="compositionally biased region" description="Basic and acidic residues" evidence="3">
    <location>
        <begin position="755"/>
        <end position="766"/>
    </location>
</feature>
<feature type="region of interest" description="Disordered" evidence="3">
    <location>
        <begin position="2373"/>
        <end position="2464"/>
    </location>
</feature>
<dbReference type="PANTHER" id="PTHR11439">
    <property type="entry name" value="GAG-POL-RELATED RETROTRANSPOSON"/>
    <property type="match status" value="1"/>
</dbReference>
<dbReference type="GO" id="GO:0008233">
    <property type="term" value="F:peptidase activity"/>
    <property type="evidence" value="ECO:0007669"/>
    <property type="project" value="UniProtKB-KW"/>
</dbReference>
<feature type="zinc finger region" description="C3H1-type" evidence="1">
    <location>
        <begin position="634"/>
        <end position="662"/>
    </location>
</feature>
<comment type="caution">
    <text evidence="7">The sequence shown here is derived from an EMBL/GenBank/DDBJ whole genome shotgun (WGS) entry which is preliminary data.</text>
</comment>
<feature type="compositionally biased region" description="Low complexity" evidence="3">
    <location>
        <begin position="2451"/>
        <end position="2464"/>
    </location>
</feature>
<feature type="compositionally biased region" description="Basic and acidic residues" evidence="3">
    <location>
        <begin position="1064"/>
        <end position="1073"/>
    </location>
</feature>
<feature type="compositionally biased region" description="Polar residues" evidence="3">
    <location>
        <begin position="68"/>
        <end position="77"/>
    </location>
</feature>
<feature type="compositionally biased region" description="Low complexity" evidence="3">
    <location>
        <begin position="312"/>
        <end position="323"/>
    </location>
</feature>
<dbReference type="InterPro" id="IPR001584">
    <property type="entry name" value="Integrase_cat-core"/>
</dbReference>
<feature type="region of interest" description="Disordered" evidence="3">
    <location>
        <begin position="679"/>
        <end position="722"/>
    </location>
</feature>
<feature type="region of interest" description="Disordered" evidence="3">
    <location>
        <begin position="1300"/>
        <end position="1321"/>
    </location>
</feature>
<feature type="compositionally biased region" description="Basic and acidic residues" evidence="3">
    <location>
        <begin position="28"/>
        <end position="39"/>
    </location>
</feature>
<feature type="compositionally biased region" description="Pro residues" evidence="3">
    <location>
        <begin position="93"/>
        <end position="103"/>
    </location>
</feature>
<keyword evidence="9" id="KW-1185">Reference proteome</keyword>
<feature type="region of interest" description="Disordered" evidence="3">
    <location>
        <begin position="598"/>
        <end position="639"/>
    </location>
</feature>
<keyword evidence="4" id="KW-1133">Transmembrane helix</keyword>
<name>A0A9P1D9J9_9DINO</name>
<gene>
    <name evidence="7" type="ORF">C1SCF055_LOCUS30949</name>
</gene>
<evidence type="ECO:0000259" key="6">
    <source>
        <dbReference type="PROSITE" id="PS50994"/>
    </source>
</evidence>
<dbReference type="PANTHER" id="PTHR11439:SF483">
    <property type="entry name" value="PEPTIDE SYNTHASE GLIP-LIKE, PUTATIVE (AFU_ORTHOLOGUE AFUA_3G12920)-RELATED"/>
    <property type="match status" value="1"/>
</dbReference>
<keyword evidence="4" id="KW-0472">Membrane</keyword>
<protein>
    <submittedName>
        <fullName evidence="8">Copia protein (Gag-int-pol protein) [Cleaved into: Copia VLP protein Copia protease ]</fullName>
    </submittedName>
</protein>
<feature type="compositionally biased region" description="Basic and acidic residues" evidence="3">
    <location>
        <begin position="2421"/>
        <end position="2433"/>
    </location>
</feature>
<feature type="region of interest" description="Disordered" evidence="3">
    <location>
        <begin position="247"/>
        <end position="323"/>
    </location>
</feature>
<reference evidence="7" key="1">
    <citation type="submission" date="2022-10" db="EMBL/GenBank/DDBJ databases">
        <authorList>
            <person name="Chen Y."/>
            <person name="Dougan E. K."/>
            <person name="Chan C."/>
            <person name="Rhodes N."/>
            <person name="Thang M."/>
        </authorList>
    </citation>
    <scope>NUCLEOTIDE SEQUENCE</scope>
</reference>
<dbReference type="PROSITE" id="PS50103">
    <property type="entry name" value="ZF_C3H1"/>
    <property type="match status" value="1"/>
</dbReference>
<feature type="region of interest" description="Disordered" evidence="3">
    <location>
        <begin position="1052"/>
        <end position="1073"/>
    </location>
</feature>
<dbReference type="GO" id="GO:0008270">
    <property type="term" value="F:zinc ion binding"/>
    <property type="evidence" value="ECO:0007669"/>
    <property type="project" value="UniProtKB-KW"/>
</dbReference>
<keyword evidence="1" id="KW-0862">Zinc</keyword>
<dbReference type="InterPro" id="IPR013103">
    <property type="entry name" value="RVT_2"/>
</dbReference>
<keyword evidence="1" id="KW-0863">Zinc-finger</keyword>
<feature type="transmembrane region" description="Helical" evidence="4">
    <location>
        <begin position="2338"/>
        <end position="2358"/>
    </location>
</feature>
<dbReference type="EMBL" id="CAMXCT030003577">
    <property type="protein sequence ID" value="CAL4792516.1"/>
    <property type="molecule type" value="Genomic_DNA"/>
</dbReference>
<feature type="domain" description="C3H1-type" evidence="5">
    <location>
        <begin position="634"/>
        <end position="662"/>
    </location>
</feature>
<evidence type="ECO:0000256" key="4">
    <source>
        <dbReference type="SAM" id="Phobius"/>
    </source>
</evidence>
<dbReference type="GO" id="GO:0003676">
    <property type="term" value="F:nucleic acid binding"/>
    <property type="evidence" value="ECO:0007669"/>
    <property type="project" value="InterPro"/>
</dbReference>
<feature type="compositionally biased region" description="Basic and acidic residues" evidence="3">
    <location>
        <begin position="698"/>
        <end position="713"/>
    </location>
</feature>
<keyword evidence="2" id="KW-0175">Coiled coil</keyword>
<feature type="domain" description="Integrase catalytic" evidence="6">
    <location>
        <begin position="1385"/>
        <end position="1556"/>
    </location>
</feature>
<evidence type="ECO:0000256" key="2">
    <source>
        <dbReference type="SAM" id="Coils"/>
    </source>
</evidence>
<proteinExistence type="predicted"/>
<evidence type="ECO:0000256" key="1">
    <source>
        <dbReference type="PROSITE-ProRule" id="PRU00723"/>
    </source>
</evidence>
<keyword evidence="1" id="KW-0479">Metal-binding</keyword>
<dbReference type="GO" id="GO:0006508">
    <property type="term" value="P:proteolysis"/>
    <property type="evidence" value="ECO:0007669"/>
    <property type="project" value="UniProtKB-KW"/>
</dbReference>
<dbReference type="InterPro" id="IPR036397">
    <property type="entry name" value="RNaseH_sf"/>
</dbReference>
<dbReference type="Proteomes" id="UP001152797">
    <property type="component" value="Unassembled WGS sequence"/>
</dbReference>
<dbReference type="OrthoDB" id="444716at2759"/>
<dbReference type="EMBL" id="CAMXCT010003577">
    <property type="protein sequence ID" value="CAI4005204.1"/>
    <property type="molecule type" value="Genomic_DNA"/>
</dbReference>
<feature type="region of interest" description="Disordered" evidence="3">
    <location>
        <begin position="737"/>
        <end position="766"/>
    </location>
</feature>
<dbReference type="PROSITE" id="PS50994">
    <property type="entry name" value="INTEGRASE"/>
    <property type="match status" value="1"/>
</dbReference>
<dbReference type="CDD" id="cd09272">
    <property type="entry name" value="RNase_HI_RT_Ty1"/>
    <property type="match status" value="1"/>
</dbReference>
<feature type="region of interest" description="Disordered" evidence="3">
    <location>
        <begin position="2272"/>
        <end position="2296"/>
    </location>
</feature>
<feature type="compositionally biased region" description="Basic and acidic residues" evidence="3">
    <location>
        <begin position="249"/>
        <end position="259"/>
    </location>
</feature>
<organism evidence="7">
    <name type="scientific">Cladocopium goreaui</name>
    <dbReference type="NCBI Taxonomy" id="2562237"/>
    <lineage>
        <taxon>Eukaryota</taxon>
        <taxon>Sar</taxon>
        <taxon>Alveolata</taxon>
        <taxon>Dinophyceae</taxon>
        <taxon>Suessiales</taxon>
        <taxon>Symbiodiniaceae</taxon>
        <taxon>Cladocopium</taxon>
    </lineage>
</organism>
<dbReference type="InterPro" id="IPR012337">
    <property type="entry name" value="RNaseH-like_sf"/>
</dbReference>
<evidence type="ECO:0000313" key="7">
    <source>
        <dbReference type="EMBL" id="CAI4005204.1"/>
    </source>
</evidence>
<evidence type="ECO:0000259" key="5">
    <source>
        <dbReference type="PROSITE" id="PS50103"/>
    </source>
</evidence>
<feature type="compositionally biased region" description="Basic and acidic residues" evidence="3">
    <location>
        <begin position="2274"/>
        <end position="2296"/>
    </location>
</feature>
<dbReference type="GO" id="GO:0015074">
    <property type="term" value="P:DNA integration"/>
    <property type="evidence" value="ECO:0007669"/>
    <property type="project" value="InterPro"/>
</dbReference>
<feature type="region of interest" description="Disordered" evidence="3">
    <location>
        <begin position="1"/>
        <end position="150"/>
    </location>
</feature>
<feature type="compositionally biased region" description="Low complexity" evidence="3">
    <location>
        <begin position="739"/>
        <end position="754"/>
    </location>
</feature>
<sequence>MANMQRRRRATREELNQGEAEMQQAQERMQREAEVRGELPLEDQQSVGGGRDQGAEGVSAPPIEDGSLENSQGTPKASPSGAHPVSGSTVRPPTMPPVDPPEVPSEDQASAGIKTPADTKDRSKESGGSQQKVSPSERLGTAVEGDRDRSVGSLVEPLFTPEQVQHFTGLFSQAPWLYTQPRSAFSPFLQRPQFLEQEELRAREASENRDQEMERLKERLMQDQLEREEMRQSMKFLFEENRRLMQKLEAQEKQKEADPKFSTPEEDPRKLKQAGDPQKEAEIPPRSQAADPEKEAEMFGSEEQRHSGQEGTGQKESSSSESFAERSLGFMALMMESMKEMQKKMLEPREEAGMVRGVEVVRTGVMELPALQQCNPAQGPLQLGDWLLMIEPVAADMSTTSQEWWGEMTKAVETWYQQHMSMNPLDRISHEVKPPPQLVQDRWQRLERRMSTMLLQAVPEGVRDELVAGRKVGVFSILTHLFLTYCPGGVMEKQMLLRNLEEPPEVSQLVEAAAELRKWLRWKTRTVEIGAVVPDAALLLKGLNKMTRKVLESHKDLQFRIQLARSSLGVDTSPTELTVSRFATHLLAELDQVALTEKRSGGAPKVEGPKLKSLETEKQDKGKGKGQERGQEEGQGRPRCKFYMSDGGCKKGKLCGFSHDFKDEKKRCWTCGAVDHFSPNCSRPKGSTDGSPTRARVLKTEGEGKGGVQKDVESSSVAGSEASIKELMEEASKMLKSLTSANTTSSSSTTTASTSREEEGKEEVMDRLQQQLNALRLKTLRLRRLAGGGVQGLLDSGATNPLRPLKPGEETTSYRQVEVALANGGKTQLAITRGGTLVSPDLDIEPIVPMGLLIGVLGCKATWEEGGITVIHPKIGKLPIKQSEGCPQVSRQLALQLIEEIEDKKLCIGEVASDFTKEEAWLERLIKEHPVLSSLPSWIQEGLKCEVGEWNHLPCNKRMRKRMKRDGYLLHLFAGPDQGFTLHRAWHQVGGEGWQLLEVDVERGEEQNLLKSKLYGGLMRTALEGKIRAIIGGPNCRTRSVLRHIPVEGHPEAPRPVRQWGGEEFGKKDLTDQEREQVRGDDLLMWRMLFLQMVSTYAARARGATKDPLFSLEQPASPKSYKPEVVSFWDTKEWHKLKKEFGWFEETFEQGSLGGKSPKPTTFGGSLKLTVGEYKTGDRRHPERVKSSKELSRWPPALMRMLATELMKQVYKMDPKIKQLSWQEHIACGHIPYRRDCRVCQETNQQCAPHRKTRHVIGGVLSIDTAGPLIGAYDQGGGMARYFLVGALTWRVPKGLEKLKQPAQEPLEGDEPKIEDKEDVEEEALEDGIFGDLPPMGADNNQAPGGELAAELGLGGGAPVRLAAPPRSDDVAELGLGGGDPVRLAAPLPGEAAAELGLGGGDPVRLVAPPEEKGPEDLEETTEVKVFRLALPMITKTAREVSATAMEFVLRLRADGFHIGRIHCDRGHEFEGAFKRWARSRGIYVTKTAGDDPQGNGRAEVAVKAIKSQIRRTLRQAGLDSAHWPWALRYVDELNRCVRKGIQPSWPPFYQEVRVKKRTWRRGAFEPVVERVHYLCPSTEDHGHWVQKQGEPPRVTKFIMEKTTEPVEEGAWIALEGRIVDPWSTRRRLRGKTAVRRVHPTLDQEGEDTETDKKKEEVKQIYAVIEEEMRGIVDEDPEVASGIIHAVARLRKIATAIEESEEVLQTKIISPKEVSRKWGEWLESVDSEVQSLTKDKQALKELTAEEHEELKQQAEREGRRVEYIPSKLVHVVKAGEKGGKKKTRWVVCGNFEEKKEGEENYSGGADATAFRILIWCCGKFQWRAQIIDVRTAFLNADLELTEEENLLLIRPPHIMIEKGYLAPNTVYLPVKAIYGFRRSPRLWGRHRDHRMHQFVIKAEKEGKNIEVKLFQMGSEPNLWKVVQVMGEEEDELASLSNGRILGLVMTYVDDVFIAAEGDLVEAITAKFQETWTTSNPEEVSEKPTRFLGMEVEKIWSEERERSEWFVTQSGYIKDLLERYDQGKEEKEKRIRKIPISRDLAIMEEDSQPPDLKRVRQCQREVGELLWLVTRTRPDIMYTISRMGAHVTKSTVKVLEAAEQTRDYLRGTWDQGLKFEEGKEKEVVIQVWSDASFAPEGEESHGCFTVMVNDSALLWRSGRQASITLSTAEAELNEIIEAMNAGESVATILYELFDDVKKIAWSDSQSALSILSSEGGSWRTRHLRMRASYARQAVLSGDWAVGHVPGEELNADLGTKALSSNRIDKLKGLLGMAQRPDESKEEKETKKEVGEDQKEKASNAFKVSQAATAVKLITLAAMISVGKSEEDEEEEHGAKELKVMMVLFAIAIVLLTLLGQIVWKVGVGKLRQVIKDQSEGADRSLPAQGDQTGVQQRAREAVRGTGGEQGSSGSSEPLVRLPPSVRVEEENTTRRVEMGLDQGNPVRLPVPDGETSSSSGGPSPAAGSMEARIEEELIRIIQEEAEMWREIRQTPLPPVIIEEVEENDAEGLRFNVLRTTYGVVYHSDRSCRHLQGPRVGQPRPFKWCQVCRRVALQTRGRPPPGTSLYLSVTGTAAHSDERCPWIREGKLTPFCQTCREREG</sequence>
<feature type="compositionally biased region" description="Basic and acidic residues" evidence="3">
    <location>
        <begin position="607"/>
        <end position="636"/>
    </location>
</feature>
<keyword evidence="8" id="KW-0378">Hydrolase</keyword>
<reference evidence="8 9" key="2">
    <citation type="submission" date="2024-05" db="EMBL/GenBank/DDBJ databases">
        <authorList>
            <person name="Chen Y."/>
            <person name="Shah S."/>
            <person name="Dougan E. K."/>
            <person name="Thang M."/>
            <person name="Chan C."/>
        </authorList>
    </citation>
    <scope>NUCLEOTIDE SEQUENCE [LARGE SCALE GENOMIC DNA]</scope>
</reference>
<keyword evidence="8" id="KW-0645">Protease</keyword>
<dbReference type="Gene3D" id="3.30.420.10">
    <property type="entry name" value="Ribonuclease H-like superfamily/Ribonuclease H"/>
    <property type="match status" value="1"/>
</dbReference>
<dbReference type="InterPro" id="IPR000571">
    <property type="entry name" value="Znf_CCCH"/>
</dbReference>
<accession>A0A9P1D9J9</accession>
<dbReference type="SUPFAM" id="SSF53098">
    <property type="entry name" value="Ribonuclease H-like"/>
    <property type="match status" value="1"/>
</dbReference>